<comment type="caution">
    <text evidence="2">The sequence shown here is derived from an EMBL/GenBank/DDBJ whole genome shotgun (WGS) entry which is preliminary data.</text>
</comment>
<feature type="region of interest" description="Disordered" evidence="1">
    <location>
        <begin position="40"/>
        <end position="70"/>
    </location>
</feature>
<feature type="compositionally biased region" description="Acidic residues" evidence="1">
    <location>
        <begin position="40"/>
        <end position="50"/>
    </location>
</feature>
<reference evidence="2 3" key="1">
    <citation type="journal article" date="2021" name="BMC Genomics">
        <title>Datura genome reveals duplications of psychoactive alkaloid biosynthetic genes and high mutation rate following tissue culture.</title>
        <authorList>
            <person name="Rajewski A."/>
            <person name="Carter-House D."/>
            <person name="Stajich J."/>
            <person name="Litt A."/>
        </authorList>
    </citation>
    <scope>NUCLEOTIDE SEQUENCE [LARGE SCALE GENOMIC DNA]</scope>
    <source>
        <strain evidence="2">AR-01</strain>
    </source>
</reference>
<name>A0ABS8WNS3_DATST</name>
<proteinExistence type="predicted"/>
<evidence type="ECO:0000313" key="2">
    <source>
        <dbReference type="EMBL" id="MCE3052470.1"/>
    </source>
</evidence>
<feature type="compositionally biased region" description="Basic and acidic residues" evidence="1">
    <location>
        <begin position="59"/>
        <end position="70"/>
    </location>
</feature>
<keyword evidence="3" id="KW-1185">Reference proteome</keyword>
<dbReference type="EMBL" id="JACEIK010009633">
    <property type="protein sequence ID" value="MCE3052470.1"/>
    <property type="molecule type" value="Genomic_DNA"/>
</dbReference>
<sequence length="70" mass="7965">VIILRTGYSYLTGGGEHDFESVFIFLLEYIGEKIAKEEEEDYADIPDIGETEVSPTRSNMEKEERGSRGF</sequence>
<accession>A0ABS8WNS3</accession>
<feature type="non-terminal residue" evidence="2">
    <location>
        <position position="1"/>
    </location>
</feature>
<dbReference type="Proteomes" id="UP000823775">
    <property type="component" value="Unassembled WGS sequence"/>
</dbReference>
<protein>
    <submittedName>
        <fullName evidence="2">Uncharacterized protein</fullName>
    </submittedName>
</protein>
<organism evidence="2 3">
    <name type="scientific">Datura stramonium</name>
    <name type="common">Jimsonweed</name>
    <name type="synonym">Common thornapple</name>
    <dbReference type="NCBI Taxonomy" id="4076"/>
    <lineage>
        <taxon>Eukaryota</taxon>
        <taxon>Viridiplantae</taxon>
        <taxon>Streptophyta</taxon>
        <taxon>Embryophyta</taxon>
        <taxon>Tracheophyta</taxon>
        <taxon>Spermatophyta</taxon>
        <taxon>Magnoliopsida</taxon>
        <taxon>eudicotyledons</taxon>
        <taxon>Gunneridae</taxon>
        <taxon>Pentapetalae</taxon>
        <taxon>asterids</taxon>
        <taxon>lamiids</taxon>
        <taxon>Solanales</taxon>
        <taxon>Solanaceae</taxon>
        <taxon>Solanoideae</taxon>
        <taxon>Datureae</taxon>
        <taxon>Datura</taxon>
    </lineage>
</organism>
<evidence type="ECO:0000256" key="1">
    <source>
        <dbReference type="SAM" id="MobiDB-lite"/>
    </source>
</evidence>
<evidence type="ECO:0000313" key="3">
    <source>
        <dbReference type="Proteomes" id="UP000823775"/>
    </source>
</evidence>
<gene>
    <name evidence="2" type="ORF">HAX54_052705</name>
</gene>